<dbReference type="GeneID" id="99239024"/>
<proteinExistence type="predicted"/>
<name>A0A482TB58_HALHI</name>
<dbReference type="OMA" id="ERTQAPH"/>
<feature type="region of interest" description="Disordered" evidence="1">
    <location>
        <begin position="1"/>
        <end position="22"/>
    </location>
</feature>
<evidence type="ECO:0000259" key="2">
    <source>
        <dbReference type="Pfam" id="PF24351"/>
    </source>
</evidence>
<dbReference type="Pfam" id="PF24351">
    <property type="entry name" value="DUF7511"/>
    <property type="match status" value="1"/>
</dbReference>
<evidence type="ECO:0000256" key="1">
    <source>
        <dbReference type="SAM" id="MobiDB-lite"/>
    </source>
</evidence>
<accession>A0A482TB58</accession>
<reference evidence="3 6" key="1">
    <citation type="submission" date="2018-11" db="EMBL/GenBank/DDBJ databases">
        <title>Genomic analysis of Haloarcula hispanica CBA1121.</title>
        <authorList>
            <person name="Kim Y.B."/>
            <person name="Roh S.W."/>
        </authorList>
    </citation>
    <scope>NUCLEOTIDE SEQUENCE [LARGE SCALE GENOMIC DNA]</scope>
    <source>
        <strain evidence="3 6">CBA1121</strain>
    </source>
</reference>
<dbReference type="RefSeq" id="WP_014040813.1">
    <property type="nucleotide sequence ID" value="NZ_BAABRG010000001.1"/>
</dbReference>
<dbReference type="InterPro" id="IPR055933">
    <property type="entry name" value="DUF7511"/>
</dbReference>
<comment type="caution">
    <text evidence="4">The sequence shown here is derived from an EMBL/GenBank/DDBJ whole genome shotgun (WGS) entry which is preliminary data.</text>
</comment>
<dbReference type="Proteomes" id="UP000293535">
    <property type="component" value="Unassembled WGS sequence"/>
</dbReference>
<reference evidence="4 5" key="2">
    <citation type="submission" date="2018-12" db="EMBL/GenBank/DDBJ databases">
        <title>Draft genome sequence of Haloarcula hispinica strain 18.1, an halophilic archaeon isolated from Chott El Jerid of Southern Tunisia.</title>
        <authorList>
            <person name="Najjari A."/>
            <person name="Ben Dhia O."/>
            <person name="Ferjani R."/>
            <person name="Mahjoubi M."/>
            <person name="Sghaier H."/>
            <person name="Elshahed M."/>
            <person name="Ouzari H.I."/>
            <person name="Cherid A."/>
            <person name="Youssef N."/>
        </authorList>
    </citation>
    <scope>NUCLEOTIDE SEQUENCE [LARGE SCALE GENOMIC DNA]</scope>
    <source>
        <strain evidence="4 5">18.1</strain>
    </source>
</reference>
<feature type="domain" description="DUF7511" evidence="2">
    <location>
        <begin position="21"/>
        <end position="67"/>
    </location>
</feature>
<dbReference type="EMBL" id="RQWK01000001">
    <property type="protein sequence ID" value="KAA9410315.1"/>
    <property type="molecule type" value="Genomic_DNA"/>
</dbReference>
<evidence type="ECO:0000313" key="6">
    <source>
        <dbReference type="Proteomes" id="UP000326244"/>
    </source>
</evidence>
<dbReference type="AlphaFoldDB" id="A0A482TB58"/>
<evidence type="ECO:0000313" key="3">
    <source>
        <dbReference type="EMBL" id="KAA9410315.1"/>
    </source>
</evidence>
<gene>
    <name evidence="3" type="ORF">EGO51_11050</name>
    <name evidence="4" type="ORF">ELS20_07315</name>
</gene>
<evidence type="ECO:0000313" key="5">
    <source>
        <dbReference type="Proteomes" id="UP000293535"/>
    </source>
</evidence>
<sequence length="67" mass="7175">MSLDPDGAGNATAERTQAPHDLSMTVVEYTGEPDRCTVSPRGLSGIAKLSTWITVDKDIVVNLDAMR</sequence>
<organism evidence="4 5">
    <name type="scientific">Haloarcula hispanica</name>
    <dbReference type="NCBI Taxonomy" id="51589"/>
    <lineage>
        <taxon>Archaea</taxon>
        <taxon>Methanobacteriati</taxon>
        <taxon>Methanobacteriota</taxon>
        <taxon>Stenosarchaea group</taxon>
        <taxon>Halobacteria</taxon>
        <taxon>Halobacteriales</taxon>
        <taxon>Haloarculaceae</taxon>
        <taxon>Haloarcula</taxon>
    </lineage>
</organism>
<evidence type="ECO:0000313" key="4">
    <source>
        <dbReference type="EMBL" id="RYJ09835.1"/>
    </source>
</evidence>
<dbReference type="EMBL" id="RZIG01000002">
    <property type="protein sequence ID" value="RYJ09835.1"/>
    <property type="molecule type" value="Genomic_DNA"/>
</dbReference>
<dbReference type="Proteomes" id="UP000326244">
    <property type="component" value="Unassembled WGS sequence"/>
</dbReference>
<protein>
    <recommendedName>
        <fullName evidence="2">DUF7511 domain-containing protein</fullName>
    </recommendedName>
</protein>